<keyword evidence="4" id="KW-1185">Reference proteome</keyword>
<dbReference type="SUPFAM" id="SSF51430">
    <property type="entry name" value="NAD(P)-linked oxidoreductase"/>
    <property type="match status" value="1"/>
</dbReference>
<dbReference type="Gene3D" id="3.20.20.100">
    <property type="entry name" value="NADP-dependent oxidoreductase domain"/>
    <property type="match status" value="1"/>
</dbReference>
<dbReference type="PANTHER" id="PTHR43364:SF6">
    <property type="entry name" value="OXIDOREDUCTASE-RELATED"/>
    <property type="match status" value="1"/>
</dbReference>
<dbReference type="InterPro" id="IPR050523">
    <property type="entry name" value="AKR_Detox_Biosynth"/>
</dbReference>
<accession>A0A2C8ZW90</accession>
<feature type="region of interest" description="Disordered" evidence="1">
    <location>
        <begin position="1"/>
        <end position="61"/>
    </location>
</feature>
<dbReference type="AlphaFoldDB" id="A0A2C8ZW90"/>
<evidence type="ECO:0000313" key="4">
    <source>
        <dbReference type="Proteomes" id="UP000219440"/>
    </source>
</evidence>
<dbReference type="EMBL" id="OCST01000004">
    <property type="protein sequence ID" value="SOE70086.1"/>
    <property type="molecule type" value="Genomic_DNA"/>
</dbReference>
<protein>
    <submittedName>
        <fullName evidence="3">Predicted oxidoreductase</fullName>
    </submittedName>
</protein>
<feature type="domain" description="NADP-dependent oxidoreductase" evidence="2">
    <location>
        <begin position="93"/>
        <end position="370"/>
    </location>
</feature>
<sequence length="372" mass="39946">MARLGIRQFSQTKADVARSDTPAGESSESAAANPGMAVAGTASTASSETVSIDTAPTGSIDTTRGAARFRTIGASDLRVYPIAMSGNVFGWTGDDATTNRILDAYAAHGGNFIDTADSYAAGRSETMIGNWMKSRRNRSSMIVATKVGKNAENPGLRARVLTRAVNASLDRLGVQHIDLLYLHIDDTEVDFEETLLAVDELIRAGKVRFFGGSDHTGNRLIEARIASAMVGVAPMVALQNHYNLMHRSEYEGDLALVAAQQRLGVMPRFALASGFLTGKYRQKSDLSTNRRGAEVARYLSRRGLRILSTLDSVAKAHDSSVASVALAWLLVKPNVVAPVVSASRPEQVDDFAAATRLQLSRQQVSELDRMSS</sequence>
<dbReference type="PANTHER" id="PTHR43364">
    <property type="entry name" value="NADH-SPECIFIC METHYLGLYOXAL REDUCTASE-RELATED"/>
    <property type="match status" value="1"/>
</dbReference>
<evidence type="ECO:0000313" key="3">
    <source>
        <dbReference type="EMBL" id="SOE70086.1"/>
    </source>
</evidence>
<evidence type="ECO:0000259" key="2">
    <source>
        <dbReference type="Pfam" id="PF00248"/>
    </source>
</evidence>
<gene>
    <name evidence="3" type="ORF">SAMN06296378_2135</name>
</gene>
<dbReference type="Proteomes" id="UP000219440">
    <property type="component" value="Unassembled WGS sequence"/>
</dbReference>
<feature type="compositionally biased region" description="Polar residues" evidence="1">
    <location>
        <begin position="41"/>
        <end position="61"/>
    </location>
</feature>
<evidence type="ECO:0000256" key="1">
    <source>
        <dbReference type="SAM" id="MobiDB-lite"/>
    </source>
</evidence>
<dbReference type="InterPro" id="IPR036812">
    <property type="entry name" value="NAD(P)_OxRdtase_dom_sf"/>
</dbReference>
<name>A0A2C8ZW90_9MICO</name>
<reference evidence="3 4" key="1">
    <citation type="submission" date="2017-09" db="EMBL/GenBank/DDBJ databases">
        <authorList>
            <person name="Ehlers B."/>
            <person name="Leendertz F.H."/>
        </authorList>
    </citation>
    <scope>NUCLEOTIDE SEQUENCE [LARGE SCALE GENOMIC DNA]</scope>
    <source>
        <strain evidence="3 4">CGMCC 1.05381</strain>
    </source>
</reference>
<dbReference type="GO" id="GO:0005829">
    <property type="term" value="C:cytosol"/>
    <property type="evidence" value="ECO:0007669"/>
    <property type="project" value="TreeGrafter"/>
</dbReference>
<dbReference type="InterPro" id="IPR023210">
    <property type="entry name" value="NADP_OxRdtase_dom"/>
</dbReference>
<dbReference type="Pfam" id="PF00248">
    <property type="entry name" value="Aldo_ket_red"/>
    <property type="match status" value="1"/>
</dbReference>
<organism evidence="3 4">
    <name type="scientific">Salinibacterium xinjiangense</name>
    <dbReference type="NCBI Taxonomy" id="386302"/>
    <lineage>
        <taxon>Bacteria</taxon>
        <taxon>Bacillati</taxon>
        <taxon>Actinomycetota</taxon>
        <taxon>Actinomycetes</taxon>
        <taxon>Micrococcales</taxon>
        <taxon>Microbacteriaceae</taxon>
        <taxon>Salinibacterium</taxon>
    </lineage>
</organism>
<proteinExistence type="predicted"/>